<evidence type="ECO:0000313" key="3">
    <source>
        <dbReference type="EMBL" id="CAG9820833.1"/>
    </source>
</evidence>
<dbReference type="AlphaFoldDB" id="A0A9N9SIF2"/>
<accession>A0A9N9SIF2</accession>
<dbReference type="EMBL" id="OU896710">
    <property type="protein sequence ID" value="CAG9820833.1"/>
    <property type="molecule type" value="Genomic_DNA"/>
</dbReference>
<reference evidence="3" key="2">
    <citation type="submission" date="2022-10" db="EMBL/GenBank/DDBJ databases">
        <authorList>
            <consortium name="ENA_rothamsted_submissions"/>
            <consortium name="culmorum"/>
            <person name="King R."/>
        </authorList>
    </citation>
    <scope>NUCLEOTIDE SEQUENCE</scope>
</reference>
<sequence>MVQRLLISVIFSVVFIDSILSKPENNSVMNEVSFDHDVLTNTIPRFRLEKFGDRHYYFETIFAGDYHSAILFCKYHDMELLSIESKEENDFLWKHLQPLRSFSNRRFQNLFVRICCSINIQSRRFREQNSIIIITQNTKRNNHGEKEMIAKLRNEIENSKTKLIKASKLQNYPYTTRARGLLIASPHQTFLYQRSHLYLGPKLFDKLDVSIKDSKIISIFRGQLKEYLMEINCYTVDEF</sequence>
<dbReference type="OrthoDB" id="7962197at2759"/>
<keyword evidence="1" id="KW-0175">Coiled coil</keyword>
<keyword evidence="4" id="KW-1185">Reference proteome</keyword>
<dbReference type="SUPFAM" id="SSF56436">
    <property type="entry name" value="C-type lectin-like"/>
    <property type="match status" value="1"/>
</dbReference>
<organism evidence="3 4">
    <name type="scientific">Phaedon cochleariae</name>
    <name type="common">Mustard beetle</name>
    <dbReference type="NCBI Taxonomy" id="80249"/>
    <lineage>
        <taxon>Eukaryota</taxon>
        <taxon>Metazoa</taxon>
        <taxon>Ecdysozoa</taxon>
        <taxon>Arthropoda</taxon>
        <taxon>Hexapoda</taxon>
        <taxon>Insecta</taxon>
        <taxon>Pterygota</taxon>
        <taxon>Neoptera</taxon>
        <taxon>Endopterygota</taxon>
        <taxon>Coleoptera</taxon>
        <taxon>Polyphaga</taxon>
        <taxon>Cucujiformia</taxon>
        <taxon>Chrysomeloidea</taxon>
        <taxon>Chrysomelidae</taxon>
        <taxon>Chrysomelinae</taxon>
        <taxon>Chrysomelini</taxon>
        <taxon>Phaedon</taxon>
    </lineage>
</organism>
<feature type="coiled-coil region" evidence="1">
    <location>
        <begin position="142"/>
        <end position="169"/>
    </location>
</feature>
<dbReference type="InterPro" id="IPR016186">
    <property type="entry name" value="C-type_lectin-like/link_sf"/>
</dbReference>
<reference evidence="3" key="1">
    <citation type="submission" date="2022-01" db="EMBL/GenBank/DDBJ databases">
        <authorList>
            <person name="King R."/>
        </authorList>
    </citation>
    <scope>NUCLEOTIDE SEQUENCE</scope>
</reference>
<keyword evidence="2" id="KW-0732">Signal</keyword>
<evidence type="ECO:0000256" key="2">
    <source>
        <dbReference type="SAM" id="SignalP"/>
    </source>
</evidence>
<dbReference type="CDD" id="cd00037">
    <property type="entry name" value="CLECT"/>
    <property type="match status" value="1"/>
</dbReference>
<name>A0A9N9SIF2_PHACE</name>
<feature type="chain" id="PRO_5040176116" evidence="2">
    <location>
        <begin position="22"/>
        <end position="239"/>
    </location>
</feature>
<dbReference type="Gene3D" id="3.10.100.10">
    <property type="entry name" value="Mannose-Binding Protein A, subunit A"/>
    <property type="match status" value="1"/>
</dbReference>
<proteinExistence type="predicted"/>
<dbReference type="InterPro" id="IPR016187">
    <property type="entry name" value="CTDL_fold"/>
</dbReference>
<evidence type="ECO:0000313" key="4">
    <source>
        <dbReference type="Proteomes" id="UP001153737"/>
    </source>
</evidence>
<protein>
    <submittedName>
        <fullName evidence="3">Uncharacterized protein</fullName>
    </submittedName>
</protein>
<evidence type="ECO:0000256" key="1">
    <source>
        <dbReference type="SAM" id="Coils"/>
    </source>
</evidence>
<dbReference type="Proteomes" id="UP001153737">
    <property type="component" value="Chromosome 4"/>
</dbReference>
<feature type="signal peptide" evidence="2">
    <location>
        <begin position="1"/>
        <end position="21"/>
    </location>
</feature>
<gene>
    <name evidence="3" type="ORF">PHAECO_LOCUS8303</name>
</gene>